<reference evidence="7" key="1">
    <citation type="journal article" date="2019" name="Nat. Commun.">
        <title>The genome of broomcorn millet.</title>
        <authorList>
            <person name="Zou C."/>
            <person name="Miki D."/>
            <person name="Li D."/>
            <person name="Tang Q."/>
            <person name="Xiao L."/>
            <person name="Rajput S."/>
            <person name="Deng P."/>
            <person name="Jia W."/>
            <person name="Huang R."/>
            <person name="Zhang M."/>
            <person name="Sun Y."/>
            <person name="Hu J."/>
            <person name="Fu X."/>
            <person name="Schnable P.S."/>
            <person name="Li F."/>
            <person name="Zhang H."/>
            <person name="Feng B."/>
            <person name="Zhu X."/>
            <person name="Liu R."/>
            <person name="Schnable J.C."/>
            <person name="Zhu J.-K."/>
            <person name="Zhang H."/>
        </authorList>
    </citation>
    <scope>NUCLEOTIDE SEQUENCE [LARGE SCALE GENOMIC DNA]</scope>
</reference>
<feature type="zinc finger region" description="FLZ-type" evidence="3">
    <location>
        <begin position="1"/>
        <end position="30"/>
    </location>
</feature>
<feature type="compositionally biased region" description="Low complexity" evidence="4">
    <location>
        <begin position="70"/>
        <end position="83"/>
    </location>
</feature>
<feature type="compositionally biased region" description="Basic and acidic residues" evidence="4">
    <location>
        <begin position="22"/>
        <end position="36"/>
    </location>
</feature>
<sequence length="97" mass="10857">MVLSLVCRGDIPFCTEECRREQIEMDEEMERKESSTPKKVGRRGRQWSPRRGLPRHGQGQSSPANTKNGSSETSSSCCASPSPKAKIRSLLYKINMA</sequence>
<dbReference type="EMBL" id="PQIB02000015">
    <property type="protein sequence ID" value="RLM64626.1"/>
    <property type="molecule type" value="Genomic_DNA"/>
</dbReference>
<evidence type="ECO:0000256" key="2">
    <source>
        <dbReference type="ARBA" id="ARBA00022723"/>
    </source>
</evidence>
<feature type="compositionally biased region" description="Polar residues" evidence="4">
    <location>
        <begin position="58"/>
        <end position="69"/>
    </location>
</feature>
<feature type="region of interest" description="Disordered" evidence="4">
    <location>
        <begin position="22"/>
        <end position="83"/>
    </location>
</feature>
<name>A0A3L6PVE5_PANMI</name>
<dbReference type="Pfam" id="PF04570">
    <property type="entry name" value="zf-FLZ"/>
    <property type="match status" value="1"/>
</dbReference>
<protein>
    <recommendedName>
        <fullName evidence="5">FLZ-type domain-containing protein</fullName>
    </recommendedName>
</protein>
<comment type="similarity">
    <text evidence="1">Belongs to the FLZ family.</text>
</comment>
<proteinExistence type="inferred from homology"/>
<evidence type="ECO:0000256" key="1">
    <source>
        <dbReference type="ARBA" id="ARBA00009374"/>
    </source>
</evidence>
<keyword evidence="7" id="KW-1185">Reference proteome</keyword>
<comment type="caution">
    <text evidence="6">The sequence shown here is derived from an EMBL/GenBank/DDBJ whole genome shotgun (WGS) entry which is preliminary data.</text>
</comment>
<dbReference type="InterPro" id="IPR007650">
    <property type="entry name" value="Zf-FLZ_dom"/>
</dbReference>
<dbReference type="Proteomes" id="UP000275267">
    <property type="component" value="Unassembled WGS sequence"/>
</dbReference>
<dbReference type="PROSITE" id="PS51795">
    <property type="entry name" value="ZF_FLZ"/>
    <property type="match status" value="1"/>
</dbReference>
<feature type="domain" description="FLZ-type" evidence="5">
    <location>
        <begin position="1"/>
        <end position="30"/>
    </location>
</feature>
<evidence type="ECO:0000256" key="4">
    <source>
        <dbReference type="SAM" id="MobiDB-lite"/>
    </source>
</evidence>
<evidence type="ECO:0000313" key="7">
    <source>
        <dbReference type="Proteomes" id="UP000275267"/>
    </source>
</evidence>
<keyword evidence="2" id="KW-0479">Metal-binding</keyword>
<evidence type="ECO:0000259" key="5">
    <source>
        <dbReference type="PROSITE" id="PS51795"/>
    </source>
</evidence>
<dbReference type="GO" id="GO:0046872">
    <property type="term" value="F:metal ion binding"/>
    <property type="evidence" value="ECO:0007669"/>
    <property type="project" value="UniProtKB-KW"/>
</dbReference>
<accession>A0A3L6PVE5</accession>
<gene>
    <name evidence="6" type="ORF">C2845_PM16G17930</name>
</gene>
<evidence type="ECO:0000313" key="6">
    <source>
        <dbReference type="EMBL" id="RLM64626.1"/>
    </source>
</evidence>
<organism evidence="6 7">
    <name type="scientific">Panicum miliaceum</name>
    <name type="common">Proso millet</name>
    <name type="synonym">Broomcorn millet</name>
    <dbReference type="NCBI Taxonomy" id="4540"/>
    <lineage>
        <taxon>Eukaryota</taxon>
        <taxon>Viridiplantae</taxon>
        <taxon>Streptophyta</taxon>
        <taxon>Embryophyta</taxon>
        <taxon>Tracheophyta</taxon>
        <taxon>Spermatophyta</taxon>
        <taxon>Magnoliopsida</taxon>
        <taxon>Liliopsida</taxon>
        <taxon>Poales</taxon>
        <taxon>Poaceae</taxon>
        <taxon>PACMAD clade</taxon>
        <taxon>Panicoideae</taxon>
        <taxon>Panicodae</taxon>
        <taxon>Paniceae</taxon>
        <taxon>Panicinae</taxon>
        <taxon>Panicum</taxon>
        <taxon>Panicum sect. Panicum</taxon>
    </lineage>
</organism>
<evidence type="ECO:0000256" key="3">
    <source>
        <dbReference type="PROSITE-ProRule" id="PRU01131"/>
    </source>
</evidence>
<dbReference type="AlphaFoldDB" id="A0A3L6PVE5"/>